<keyword evidence="5" id="KW-0282">Flagellum</keyword>
<organism evidence="10">
    <name type="scientific">Sipha flava</name>
    <name type="common">yellow sugarcane aphid</name>
    <dbReference type="NCBI Taxonomy" id="143950"/>
    <lineage>
        <taxon>Eukaryota</taxon>
        <taxon>Metazoa</taxon>
        <taxon>Ecdysozoa</taxon>
        <taxon>Arthropoda</taxon>
        <taxon>Hexapoda</taxon>
        <taxon>Insecta</taxon>
        <taxon>Pterygota</taxon>
        <taxon>Neoptera</taxon>
        <taxon>Paraneoptera</taxon>
        <taxon>Hemiptera</taxon>
        <taxon>Sternorrhyncha</taxon>
        <taxon>Aphidomorpha</taxon>
        <taxon>Aphidoidea</taxon>
        <taxon>Aphididae</taxon>
        <taxon>Sipha</taxon>
    </lineage>
</organism>
<name>A0A2S2R895_9HEMI</name>
<keyword evidence="3" id="KW-0963">Cytoplasm</keyword>
<evidence type="ECO:0000313" key="12">
    <source>
        <dbReference type="RefSeq" id="XP_025420648.1"/>
    </source>
</evidence>
<gene>
    <name evidence="10" type="primary">RSPH3_0</name>
    <name evidence="12 13" type="synonym">LOC112690768</name>
    <name evidence="10" type="ORF">g.64882</name>
</gene>
<evidence type="ECO:0000256" key="3">
    <source>
        <dbReference type="ARBA" id="ARBA00022490"/>
    </source>
</evidence>
<keyword evidence="11" id="KW-1185">Reference proteome</keyword>
<feature type="region of interest" description="Disordered" evidence="9">
    <location>
        <begin position="1"/>
        <end position="27"/>
    </location>
</feature>
<proteinExistence type="inferred from homology"/>
<evidence type="ECO:0000256" key="2">
    <source>
        <dbReference type="ARBA" id="ARBA00006737"/>
    </source>
</evidence>
<dbReference type="PANTHER" id="PTHR21648:SF0">
    <property type="entry name" value="RADIAL SPOKE HEAD PROTEIN 3 HOMOLOG"/>
    <property type="match status" value="1"/>
</dbReference>
<evidence type="ECO:0000313" key="11">
    <source>
        <dbReference type="Proteomes" id="UP000694846"/>
    </source>
</evidence>
<evidence type="ECO:0000256" key="4">
    <source>
        <dbReference type="ARBA" id="ARBA00022553"/>
    </source>
</evidence>
<evidence type="ECO:0000313" key="13">
    <source>
        <dbReference type="RefSeq" id="XP_025420649.1"/>
    </source>
</evidence>
<evidence type="ECO:0000256" key="8">
    <source>
        <dbReference type="ARBA" id="ARBA00023273"/>
    </source>
</evidence>
<reference evidence="12 13" key="2">
    <citation type="submission" date="2025-04" db="UniProtKB">
        <authorList>
            <consortium name="RefSeq"/>
        </authorList>
    </citation>
    <scope>IDENTIFICATION</scope>
    <source>
        <tissue evidence="12 13">Whole body</tissue>
    </source>
</reference>
<dbReference type="RefSeq" id="XP_025420649.1">
    <property type="nucleotide sequence ID" value="XM_025564864.1"/>
</dbReference>
<keyword evidence="8" id="KW-0966">Cell projection</keyword>
<comment type="subcellular location">
    <subcellularLocation>
        <location evidence="1">Cytoplasm</location>
        <location evidence="1">Cytoskeleton</location>
        <location evidence="1">Flagellum axoneme</location>
    </subcellularLocation>
</comment>
<accession>A0A2S2R895</accession>
<keyword evidence="6" id="KW-0969">Cilium</keyword>
<dbReference type="EMBL" id="GGMS01016379">
    <property type="protein sequence ID" value="MBY85582.1"/>
    <property type="molecule type" value="Transcribed_RNA"/>
</dbReference>
<dbReference type="GO" id="GO:0005929">
    <property type="term" value="C:cilium"/>
    <property type="evidence" value="ECO:0007669"/>
    <property type="project" value="TreeGrafter"/>
</dbReference>
<evidence type="ECO:0000313" key="10">
    <source>
        <dbReference type="EMBL" id="MBY85582.1"/>
    </source>
</evidence>
<dbReference type="Pfam" id="PF06098">
    <property type="entry name" value="Radial_spoke_3"/>
    <property type="match status" value="1"/>
</dbReference>
<dbReference type="RefSeq" id="XP_025420648.1">
    <property type="nucleotide sequence ID" value="XM_025564863.1"/>
</dbReference>
<evidence type="ECO:0000256" key="7">
    <source>
        <dbReference type="ARBA" id="ARBA00023212"/>
    </source>
</evidence>
<keyword evidence="7" id="KW-0206">Cytoskeleton</keyword>
<dbReference type="Proteomes" id="UP000694846">
    <property type="component" value="Unplaced"/>
</dbReference>
<protein>
    <submittedName>
        <fullName evidence="10 12 13">Radial spoke head protein 3</fullName>
    </submittedName>
</protein>
<dbReference type="InterPro" id="IPR009290">
    <property type="entry name" value="Radial_spoke_3"/>
</dbReference>
<dbReference type="PANTHER" id="PTHR21648">
    <property type="entry name" value="FLAGELLAR RADIAL SPOKE PROTEIN 3"/>
    <property type="match status" value="1"/>
</dbReference>
<dbReference type="AlphaFoldDB" id="A0A2S2R895"/>
<dbReference type="OrthoDB" id="313308at2759"/>
<evidence type="ECO:0000256" key="9">
    <source>
        <dbReference type="SAM" id="MobiDB-lite"/>
    </source>
</evidence>
<evidence type="ECO:0000256" key="6">
    <source>
        <dbReference type="ARBA" id="ARBA00023069"/>
    </source>
</evidence>
<evidence type="ECO:0000256" key="1">
    <source>
        <dbReference type="ARBA" id="ARBA00004611"/>
    </source>
</evidence>
<reference evidence="10" key="1">
    <citation type="submission" date="2018-04" db="EMBL/GenBank/DDBJ databases">
        <title>Transcriptome assembly of Sipha flava.</title>
        <authorList>
            <person name="Scully E.D."/>
            <person name="Geib S.M."/>
            <person name="Palmer N.A."/>
            <person name="Koch K."/>
            <person name="Bradshaw J."/>
            <person name="Heng-Moss T."/>
            <person name="Sarath G."/>
        </authorList>
    </citation>
    <scope>NUCLEOTIDE SEQUENCE</scope>
</reference>
<keyword evidence="4" id="KW-0597">Phosphoprotein</keyword>
<sequence>MRDDGTTAAAAGSDNTSSSSFVIIGDGGGDDGDRRRFARNLDAKLKKLQRREGGDGAAKRAAASRKPVFVTTVKTGIFLDPPPDLAALLGLDHDHDRAADSDRYYSYSSKPRALYDQQHQRQRRTADRRPDMCKQTGYTNIMHDKRVVRGSNYTKNIYRPKWNPYFGYAKQLSSEFGKESLLVDREAECHRRTIARKRAMDYQSRALRLHLGAPKLSRGRQDVDIQTDVRLEQMYEYPHYQTFGAQTEFDQDFYSNPGTGTSDNTDASTQVDDKDLFDFDVEVTPIAETLISDVFRQAMREVLYEDELDARARQQRALNMRRKIEGIEKQRLEFEEERLNKVITDHAQLFDEGVKTENTYIYKSTSDRVTDLLPTILNDLNRNGFITNTTANIIKNPEFVPWLVEELQENKTEDIESDEMLKSIIYDLAKRRLESFNEITTVQNIPKPKELFEEIETVTLQSDQKIEKDNRTADT</sequence>
<comment type="similarity">
    <text evidence="2">Belongs to the flagellar radial spoke RSP3 family.</text>
</comment>
<evidence type="ECO:0000256" key="5">
    <source>
        <dbReference type="ARBA" id="ARBA00022846"/>
    </source>
</evidence>
<feature type="compositionally biased region" description="Low complexity" evidence="9">
    <location>
        <begin position="1"/>
        <end position="20"/>
    </location>
</feature>